<evidence type="ECO:0000313" key="3">
    <source>
        <dbReference type="Proteomes" id="UP000092544"/>
    </source>
</evidence>
<accession>A0A1A8TPI2</accession>
<feature type="region of interest" description="Disordered" evidence="1">
    <location>
        <begin position="1"/>
        <end position="25"/>
    </location>
</feature>
<organism evidence="2 3">
    <name type="scientific">Marinomonas spartinae</name>
    <dbReference type="NCBI Taxonomy" id="1792290"/>
    <lineage>
        <taxon>Bacteria</taxon>
        <taxon>Pseudomonadati</taxon>
        <taxon>Pseudomonadota</taxon>
        <taxon>Gammaproteobacteria</taxon>
        <taxon>Oceanospirillales</taxon>
        <taxon>Oceanospirillaceae</taxon>
        <taxon>Marinomonas</taxon>
    </lineage>
</organism>
<proteinExistence type="predicted"/>
<feature type="compositionally biased region" description="Basic and acidic residues" evidence="1">
    <location>
        <begin position="16"/>
        <end position="25"/>
    </location>
</feature>
<gene>
    <name evidence="2" type="ORF">MSP8886_03318</name>
</gene>
<name>A0A1A8TPI2_9GAMM</name>
<dbReference type="STRING" id="1792290.MSP8886_03318"/>
<evidence type="ECO:0000313" key="2">
    <source>
        <dbReference type="EMBL" id="SBS35235.1"/>
    </source>
</evidence>
<evidence type="ECO:0000256" key="1">
    <source>
        <dbReference type="SAM" id="MobiDB-lite"/>
    </source>
</evidence>
<reference evidence="2 3" key="1">
    <citation type="submission" date="2016-06" db="EMBL/GenBank/DDBJ databases">
        <authorList>
            <person name="Kjaerup R.B."/>
            <person name="Dalgaard T.S."/>
            <person name="Juul-Madsen H.R."/>
        </authorList>
    </citation>
    <scope>NUCLEOTIDE SEQUENCE [LARGE SCALE GENOMIC DNA]</scope>
    <source>
        <strain evidence="2 3">CECT 8886</strain>
    </source>
</reference>
<dbReference type="Proteomes" id="UP000092544">
    <property type="component" value="Unassembled WGS sequence"/>
</dbReference>
<sequence>MAIKKISGASARGRRGSTDWKRVKSMTDDEIKKSAMIDSDAKELRHDELARFRRSTR</sequence>
<dbReference type="AlphaFoldDB" id="A0A1A8TPI2"/>
<protein>
    <submittedName>
        <fullName evidence="2">Uncharacterized protein</fullName>
    </submittedName>
</protein>
<keyword evidence="3" id="KW-1185">Reference proteome</keyword>
<dbReference type="EMBL" id="FLOB01000009">
    <property type="protein sequence ID" value="SBS35235.1"/>
    <property type="molecule type" value="Genomic_DNA"/>
</dbReference>